<name>E3MV46_CAERE</name>
<proteinExistence type="predicted"/>
<organism evidence="2">
    <name type="scientific">Caenorhabditis remanei</name>
    <name type="common">Caenorhabditis vulgaris</name>
    <dbReference type="NCBI Taxonomy" id="31234"/>
    <lineage>
        <taxon>Eukaryota</taxon>
        <taxon>Metazoa</taxon>
        <taxon>Ecdysozoa</taxon>
        <taxon>Nematoda</taxon>
        <taxon>Chromadorea</taxon>
        <taxon>Rhabditida</taxon>
        <taxon>Rhabditina</taxon>
        <taxon>Rhabditomorpha</taxon>
        <taxon>Rhabditoidea</taxon>
        <taxon>Rhabditidae</taxon>
        <taxon>Peloderinae</taxon>
        <taxon>Caenorhabditis</taxon>
    </lineage>
</organism>
<evidence type="ECO:0000313" key="2">
    <source>
        <dbReference type="Proteomes" id="UP000008281"/>
    </source>
</evidence>
<dbReference type="AlphaFoldDB" id="E3MV46"/>
<protein>
    <submittedName>
        <fullName evidence="1">Uncharacterized protein</fullName>
    </submittedName>
</protein>
<dbReference type="InParanoid" id="E3MV46"/>
<accession>E3MV46</accession>
<gene>
    <name evidence="1" type="ORF">CRE_20887</name>
</gene>
<keyword evidence="2" id="KW-1185">Reference proteome</keyword>
<dbReference type="HOGENOM" id="CLU_2544783_0_0_1"/>
<dbReference type="Proteomes" id="UP000008281">
    <property type="component" value="Unassembled WGS sequence"/>
</dbReference>
<dbReference type="EMBL" id="DS268481">
    <property type="protein sequence ID" value="EFP10031.1"/>
    <property type="molecule type" value="Genomic_DNA"/>
</dbReference>
<reference evidence="1" key="1">
    <citation type="submission" date="2007-07" db="EMBL/GenBank/DDBJ databases">
        <title>PCAP assembly of the Caenorhabditis remanei genome.</title>
        <authorList>
            <consortium name="The Caenorhabditis remanei Sequencing Consortium"/>
            <person name="Wilson R.K."/>
        </authorList>
    </citation>
    <scope>NUCLEOTIDE SEQUENCE [LARGE SCALE GENOMIC DNA]</scope>
    <source>
        <strain evidence="1">PB4641</strain>
    </source>
</reference>
<evidence type="ECO:0000313" key="1">
    <source>
        <dbReference type="EMBL" id="EFP10031.1"/>
    </source>
</evidence>
<sequence length="83" mass="9377">MESCGGAGCVLLELRMPVLQDLCQTKIIGQNENFSMHGIQSSGQDPSRLNFTEFLQEIRKNRRDQGPNWNCGITEGLFLFKTK</sequence>